<evidence type="ECO:0000313" key="2">
    <source>
        <dbReference type="Proteomes" id="UP001165960"/>
    </source>
</evidence>
<protein>
    <submittedName>
        <fullName evidence="1">Uncharacterized protein</fullName>
    </submittedName>
</protein>
<dbReference type="Proteomes" id="UP001165960">
    <property type="component" value="Unassembled WGS sequence"/>
</dbReference>
<accession>A0ACC2T3J0</accession>
<proteinExistence type="predicted"/>
<keyword evidence="2" id="KW-1185">Reference proteome</keyword>
<evidence type="ECO:0000313" key="1">
    <source>
        <dbReference type="EMBL" id="KAJ9069021.1"/>
    </source>
</evidence>
<comment type="caution">
    <text evidence="1">The sequence shown here is derived from an EMBL/GenBank/DDBJ whole genome shotgun (WGS) entry which is preliminary data.</text>
</comment>
<organism evidence="1 2">
    <name type="scientific">Entomophthora muscae</name>
    <dbReference type="NCBI Taxonomy" id="34485"/>
    <lineage>
        <taxon>Eukaryota</taxon>
        <taxon>Fungi</taxon>
        <taxon>Fungi incertae sedis</taxon>
        <taxon>Zoopagomycota</taxon>
        <taxon>Entomophthoromycotina</taxon>
        <taxon>Entomophthoromycetes</taxon>
        <taxon>Entomophthorales</taxon>
        <taxon>Entomophthoraceae</taxon>
        <taxon>Entomophthora</taxon>
    </lineage>
</organism>
<sequence>MALYYTSHFQPYPPMIGCPRTASPCPIGSSRIEPIPTTDPNKPPSAPIRIRRLFPECPNKHKITPRNIFPTTNQSSQKTHARACPPATSINLLPTVTIPKTRHHNLPLITHPTSTTLL</sequence>
<gene>
    <name evidence="1" type="ORF">DSO57_1022770</name>
</gene>
<name>A0ACC2T3J0_9FUNG</name>
<dbReference type="EMBL" id="QTSX02003666">
    <property type="protein sequence ID" value="KAJ9069021.1"/>
    <property type="molecule type" value="Genomic_DNA"/>
</dbReference>
<reference evidence="1" key="1">
    <citation type="submission" date="2022-04" db="EMBL/GenBank/DDBJ databases">
        <title>Genome of the entomopathogenic fungus Entomophthora muscae.</title>
        <authorList>
            <person name="Elya C."/>
            <person name="Lovett B.R."/>
            <person name="Lee E."/>
            <person name="Macias A.M."/>
            <person name="Hajek A.E."/>
            <person name="De Bivort B.L."/>
            <person name="Kasson M.T."/>
            <person name="De Fine Licht H.H."/>
            <person name="Stajich J.E."/>
        </authorList>
    </citation>
    <scope>NUCLEOTIDE SEQUENCE</scope>
    <source>
        <strain evidence="1">Berkeley</strain>
    </source>
</reference>